<dbReference type="NCBIfam" id="TIGR04057">
    <property type="entry name" value="SusC_RagA_signa"/>
    <property type="match status" value="1"/>
</dbReference>
<proteinExistence type="inferred from homology"/>
<evidence type="ECO:0000313" key="12">
    <source>
        <dbReference type="Proteomes" id="UP001597112"/>
    </source>
</evidence>
<dbReference type="Gene3D" id="2.170.130.10">
    <property type="entry name" value="TonB-dependent receptor, plug domain"/>
    <property type="match status" value="1"/>
</dbReference>
<dbReference type="RefSeq" id="WP_377576488.1">
    <property type="nucleotide sequence ID" value="NZ_JBHTKA010000001.1"/>
</dbReference>
<dbReference type="InterPro" id="IPR037066">
    <property type="entry name" value="Plug_dom_sf"/>
</dbReference>
<comment type="caution">
    <text evidence="11">The sequence shown here is derived from an EMBL/GenBank/DDBJ whole genome shotgun (WGS) entry which is preliminary data.</text>
</comment>
<dbReference type="InterPro" id="IPR023996">
    <property type="entry name" value="TonB-dep_OMP_SusC/RagA"/>
</dbReference>
<reference evidence="12" key="1">
    <citation type="journal article" date="2019" name="Int. J. Syst. Evol. Microbiol.">
        <title>The Global Catalogue of Microorganisms (GCM) 10K type strain sequencing project: providing services to taxonomists for standard genome sequencing and annotation.</title>
        <authorList>
            <consortium name="The Broad Institute Genomics Platform"/>
            <consortium name="The Broad Institute Genome Sequencing Center for Infectious Disease"/>
            <person name="Wu L."/>
            <person name="Ma J."/>
        </authorList>
    </citation>
    <scope>NUCLEOTIDE SEQUENCE [LARGE SCALE GENOMIC DNA]</scope>
    <source>
        <strain evidence="12">CCUG 58938</strain>
    </source>
</reference>
<evidence type="ECO:0000313" key="11">
    <source>
        <dbReference type="EMBL" id="MFD0998943.1"/>
    </source>
</evidence>
<keyword evidence="2 8" id="KW-0813">Transport</keyword>
<dbReference type="Pfam" id="PF07715">
    <property type="entry name" value="Plug"/>
    <property type="match status" value="1"/>
</dbReference>
<evidence type="ECO:0000256" key="1">
    <source>
        <dbReference type="ARBA" id="ARBA00004571"/>
    </source>
</evidence>
<evidence type="ECO:0000256" key="2">
    <source>
        <dbReference type="ARBA" id="ARBA00022448"/>
    </source>
</evidence>
<evidence type="ECO:0000256" key="5">
    <source>
        <dbReference type="ARBA" id="ARBA00022729"/>
    </source>
</evidence>
<sequence length="1104" mass="121598">MRVTLIHILISSFTIAMAHAVPGFGQEVLDRKVSIDVEGAKVQNVLLMISRQANVKFAYSPQLVEDAKEVTLHLQEARLGDALDNLLGAAIEYKVLGNQIVLMPIGKTSSAEASASEEVPPAAVTITGKVTDEFGSPLPGVNVVVKGTSTGVTTDADGMYTLEVPSADVTLVFSFIGYATKEVAANNQSTVDVTLLEDIQSLAEVVVVGYGTQEKKEVTAAISQVSGEEIKKSSAVSISNSLAGRVSGLFVNQTNSEPGRDDARIFIRGVGTTGNTDALIVVDGIANRDGISRIDPNDIETITVLKDASAAIYGAQAANGVVLITTKRGKTGKPTVNYSFNQGFVSPTRKVKLADAALYAKSVNTWNGSPLFSAQQIADYESGVAPSTDWIDEVYKGYSLQNRHSITLNGGTDKVKYFLSTGTTYQNGLITGDETTKFKQYNVRSNIDAQISERFKIGLNLAGRREDRRWLQYEDETIYGNTIRAAPTIPATINGLPTAGRSETNPLAVAQGPGYLNLQRNVLNGTLSGEYKLPYIEGLSVDGFAAIDIVQDFQKKFYQPFTYYKEENGEIVAVKGGPTLNNTYLKQDYIGTQSVTLHGKIKYERTFGMHNVNAFVAYEQNEFSNNNFYAQRFQYQSSRIDQLFAGSANTDYQGNYGSASETARQNYFGRLAYTLKDRYMLQFHFRYDGSSNFPSDKRFGFFPGVSAGWRISEEAFMIDNSVVSNLKLRASWGKLGNDRINPFQYLSTFSYPTAGSQGYVLGGNDVNVLNPGVAANPNITWETKRTFDVGFDAGFFANRLTWEFDVFFEKRNDILAPRNVTVPNYTGLVLPDENIGEVDNKGFDTQIMYRNTIGDVNFNIGGNITYARNKVIFMDEGNVYPEDYQKAEGHPIGSRLAYQYIGVYRTQADLDQYPGLNGVAVLGDPIYRDVNGDGAVTNADRTRQDLTNIPQLQYGITLGANYKGFDFSAVFQGQARAEQYLRYSFSNGNNGMVYFLENAYDTEDNPNGSLPAINRGNTDAQYSTLWLQNVSFVRLKNIELGYTIPNDLVSRVGLQHVRVYVNGYNLLTFDKLKKDGLPDPENTNVEGWQFPHTKSINFGLNLTF</sequence>
<protein>
    <submittedName>
        <fullName evidence="11">TonB-dependent receptor</fullName>
    </submittedName>
</protein>
<evidence type="ECO:0000256" key="4">
    <source>
        <dbReference type="ARBA" id="ARBA00022692"/>
    </source>
</evidence>
<name>A0ABW3JY92_9BACT</name>
<dbReference type="InterPro" id="IPR023997">
    <property type="entry name" value="TonB-dep_OMP_SusC/RagA_CS"/>
</dbReference>
<feature type="signal peptide" evidence="9">
    <location>
        <begin position="1"/>
        <end position="20"/>
    </location>
</feature>
<dbReference type="Proteomes" id="UP001597112">
    <property type="component" value="Unassembled WGS sequence"/>
</dbReference>
<dbReference type="Pfam" id="PF13715">
    <property type="entry name" value="CarbopepD_reg_2"/>
    <property type="match status" value="1"/>
</dbReference>
<keyword evidence="5 9" id="KW-0732">Signal</keyword>
<keyword evidence="3 8" id="KW-1134">Transmembrane beta strand</keyword>
<comment type="similarity">
    <text evidence="8">Belongs to the TonB-dependent receptor family.</text>
</comment>
<dbReference type="Gene3D" id="2.40.170.20">
    <property type="entry name" value="TonB-dependent receptor, beta-barrel domain"/>
    <property type="match status" value="1"/>
</dbReference>
<feature type="chain" id="PRO_5045850951" evidence="9">
    <location>
        <begin position="21"/>
        <end position="1104"/>
    </location>
</feature>
<keyword evidence="4 8" id="KW-0812">Transmembrane</keyword>
<dbReference type="PROSITE" id="PS52016">
    <property type="entry name" value="TONB_DEPENDENT_REC_3"/>
    <property type="match status" value="1"/>
</dbReference>
<dbReference type="InterPro" id="IPR008969">
    <property type="entry name" value="CarboxyPept-like_regulatory"/>
</dbReference>
<comment type="subcellular location">
    <subcellularLocation>
        <location evidence="1 8">Cell outer membrane</location>
        <topology evidence="1 8">Multi-pass membrane protein</topology>
    </subcellularLocation>
</comment>
<evidence type="ECO:0000256" key="6">
    <source>
        <dbReference type="ARBA" id="ARBA00023136"/>
    </source>
</evidence>
<dbReference type="PANTHER" id="PTHR30069:SF29">
    <property type="entry name" value="HEMOGLOBIN AND HEMOGLOBIN-HAPTOGLOBIN-BINDING PROTEIN 1-RELATED"/>
    <property type="match status" value="1"/>
</dbReference>
<accession>A0ABW3JY92</accession>
<dbReference type="InterPro" id="IPR039426">
    <property type="entry name" value="TonB-dep_rcpt-like"/>
</dbReference>
<evidence type="ECO:0000256" key="8">
    <source>
        <dbReference type="PROSITE-ProRule" id="PRU01360"/>
    </source>
</evidence>
<evidence type="ECO:0000256" key="9">
    <source>
        <dbReference type="SAM" id="SignalP"/>
    </source>
</evidence>
<dbReference type="InterPro" id="IPR036942">
    <property type="entry name" value="Beta-barrel_TonB_sf"/>
</dbReference>
<evidence type="ECO:0000256" key="7">
    <source>
        <dbReference type="ARBA" id="ARBA00023237"/>
    </source>
</evidence>
<gene>
    <name evidence="11" type="ORF">ACFQ21_06470</name>
</gene>
<evidence type="ECO:0000259" key="10">
    <source>
        <dbReference type="Pfam" id="PF07715"/>
    </source>
</evidence>
<dbReference type="InterPro" id="IPR012910">
    <property type="entry name" value="Plug_dom"/>
</dbReference>
<keyword evidence="12" id="KW-1185">Reference proteome</keyword>
<dbReference type="SUPFAM" id="SSF56935">
    <property type="entry name" value="Porins"/>
    <property type="match status" value="1"/>
</dbReference>
<feature type="domain" description="TonB-dependent receptor plug" evidence="10">
    <location>
        <begin position="215"/>
        <end position="321"/>
    </location>
</feature>
<dbReference type="NCBIfam" id="TIGR04056">
    <property type="entry name" value="OMP_RagA_SusC"/>
    <property type="match status" value="1"/>
</dbReference>
<dbReference type="PANTHER" id="PTHR30069">
    <property type="entry name" value="TONB-DEPENDENT OUTER MEMBRANE RECEPTOR"/>
    <property type="match status" value="1"/>
</dbReference>
<keyword evidence="6 8" id="KW-0472">Membrane</keyword>
<dbReference type="EMBL" id="JBHTKA010000001">
    <property type="protein sequence ID" value="MFD0998943.1"/>
    <property type="molecule type" value="Genomic_DNA"/>
</dbReference>
<keyword evidence="7 8" id="KW-0998">Cell outer membrane</keyword>
<dbReference type="SUPFAM" id="SSF49464">
    <property type="entry name" value="Carboxypeptidase regulatory domain-like"/>
    <property type="match status" value="1"/>
</dbReference>
<dbReference type="Gene3D" id="2.60.40.1120">
    <property type="entry name" value="Carboxypeptidase-like, regulatory domain"/>
    <property type="match status" value="1"/>
</dbReference>
<evidence type="ECO:0000256" key="3">
    <source>
        <dbReference type="ARBA" id="ARBA00022452"/>
    </source>
</evidence>
<keyword evidence="11" id="KW-0675">Receptor</keyword>
<organism evidence="11 12">
    <name type="scientific">Ohtaekwangia kribbensis</name>
    <dbReference type="NCBI Taxonomy" id="688913"/>
    <lineage>
        <taxon>Bacteria</taxon>
        <taxon>Pseudomonadati</taxon>
        <taxon>Bacteroidota</taxon>
        <taxon>Cytophagia</taxon>
        <taxon>Cytophagales</taxon>
        <taxon>Fulvivirgaceae</taxon>
        <taxon>Ohtaekwangia</taxon>
    </lineage>
</organism>